<dbReference type="GO" id="GO:0034431">
    <property type="term" value="F:bis(5'-adenosyl)-hexaphosphatase activity"/>
    <property type="evidence" value="ECO:0007669"/>
    <property type="project" value="TreeGrafter"/>
</dbReference>
<keyword evidence="3" id="KW-0378">Hydrolase</keyword>
<dbReference type="Pfam" id="PF00293">
    <property type="entry name" value="NUDIX"/>
    <property type="match status" value="1"/>
</dbReference>
<dbReference type="GO" id="GO:1901909">
    <property type="term" value="P:diadenosine hexaphosphate catabolic process"/>
    <property type="evidence" value="ECO:0007669"/>
    <property type="project" value="TreeGrafter"/>
</dbReference>
<keyword evidence="2" id="KW-0479">Metal-binding</keyword>
<evidence type="ECO:0000256" key="5">
    <source>
        <dbReference type="SAM" id="MobiDB-lite"/>
    </source>
</evidence>
<evidence type="ECO:0000256" key="1">
    <source>
        <dbReference type="ARBA" id="ARBA00001946"/>
    </source>
</evidence>
<dbReference type="CDD" id="cd04666">
    <property type="entry name" value="NUDIX_DIPP2_like_Nudt4"/>
    <property type="match status" value="1"/>
</dbReference>
<evidence type="ECO:0000313" key="8">
    <source>
        <dbReference type="Proteomes" id="UP001365542"/>
    </source>
</evidence>
<dbReference type="Gene3D" id="3.90.79.10">
    <property type="entry name" value="Nucleoside Triphosphate Pyrophosphohydrolase"/>
    <property type="match status" value="1"/>
</dbReference>
<dbReference type="InterPro" id="IPR047198">
    <property type="entry name" value="DDP-like_NUDIX"/>
</dbReference>
<dbReference type="PANTHER" id="PTHR12629:SF0">
    <property type="entry name" value="DIPHOSPHOINOSITOL-POLYPHOSPHATE DIPHOSPHATASE"/>
    <property type="match status" value="1"/>
</dbReference>
<accession>A0AAV9X561</accession>
<dbReference type="GO" id="GO:1901907">
    <property type="term" value="P:diadenosine pentaphosphate catabolic process"/>
    <property type="evidence" value="ECO:0007669"/>
    <property type="project" value="TreeGrafter"/>
</dbReference>
<protein>
    <recommendedName>
        <fullName evidence="6">Nudix hydrolase domain-containing protein</fullName>
    </recommendedName>
</protein>
<comment type="cofactor">
    <cofactor evidence="1">
        <name>Mg(2+)</name>
        <dbReference type="ChEBI" id="CHEBI:18420"/>
    </cofactor>
</comment>
<feature type="domain" description="Nudix hydrolase" evidence="6">
    <location>
        <begin position="35"/>
        <end position="162"/>
    </location>
</feature>
<keyword evidence="4" id="KW-0460">Magnesium</keyword>
<dbReference type="GO" id="GO:0000298">
    <property type="term" value="F:endopolyphosphatase activity"/>
    <property type="evidence" value="ECO:0007669"/>
    <property type="project" value="TreeGrafter"/>
</dbReference>
<gene>
    <name evidence="7" type="ORF">TWF694_001877</name>
</gene>
<dbReference type="GO" id="GO:1901911">
    <property type="term" value="P:adenosine 5'-(hexahydrogen pentaphosphate) catabolic process"/>
    <property type="evidence" value="ECO:0007669"/>
    <property type="project" value="TreeGrafter"/>
</dbReference>
<name>A0AAV9X561_9PEZI</name>
<dbReference type="EMBL" id="JAVHJO010000010">
    <property type="protein sequence ID" value="KAK6535417.1"/>
    <property type="molecule type" value="Genomic_DNA"/>
</dbReference>
<evidence type="ECO:0000313" key="7">
    <source>
        <dbReference type="EMBL" id="KAK6535417.1"/>
    </source>
</evidence>
<dbReference type="InterPro" id="IPR000086">
    <property type="entry name" value="NUDIX_hydrolase_dom"/>
</dbReference>
<feature type="region of interest" description="Disordered" evidence="5">
    <location>
        <begin position="1"/>
        <end position="32"/>
    </location>
</feature>
<dbReference type="AlphaFoldDB" id="A0AAV9X561"/>
<organism evidence="7 8">
    <name type="scientific">Orbilia ellipsospora</name>
    <dbReference type="NCBI Taxonomy" id="2528407"/>
    <lineage>
        <taxon>Eukaryota</taxon>
        <taxon>Fungi</taxon>
        <taxon>Dikarya</taxon>
        <taxon>Ascomycota</taxon>
        <taxon>Pezizomycotina</taxon>
        <taxon>Orbiliomycetes</taxon>
        <taxon>Orbiliales</taxon>
        <taxon>Orbiliaceae</taxon>
        <taxon>Orbilia</taxon>
    </lineage>
</organism>
<evidence type="ECO:0000259" key="6">
    <source>
        <dbReference type="PROSITE" id="PS51462"/>
    </source>
</evidence>
<dbReference type="PROSITE" id="PS51462">
    <property type="entry name" value="NUDIX"/>
    <property type="match status" value="1"/>
</dbReference>
<proteinExistence type="predicted"/>
<dbReference type="GO" id="GO:0008486">
    <property type="term" value="F:diphosphoinositol-polyphosphate diphosphatase activity"/>
    <property type="evidence" value="ECO:0007669"/>
    <property type="project" value="TreeGrafter"/>
</dbReference>
<dbReference type="GO" id="GO:0005634">
    <property type="term" value="C:nucleus"/>
    <property type="evidence" value="ECO:0007669"/>
    <property type="project" value="TreeGrafter"/>
</dbReference>
<evidence type="ECO:0000256" key="3">
    <source>
        <dbReference type="ARBA" id="ARBA00022801"/>
    </source>
</evidence>
<dbReference type="SUPFAM" id="SSF55811">
    <property type="entry name" value="Nudix"/>
    <property type="match status" value="1"/>
</dbReference>
<dbReference type="GO" id="GO:0034432">
    <property type="term" value="F:bis(5'-adenosyl)-pentaphosphatase activity"/>
    <property type="evidence" value="ECO:0007669"/>
    <property type="project" value="TreeGrafter"/>
</dbReference>
<dbReference type="GO" id="GO:0071543">
    <property type="term" value="P:diphosphoinositol polyphosphate metabolic process"/>
    <property type="evidence" value="ECO:0007669"/>
    <property type="project" value="TreeGrafter"/>
</dbReference>
<dbReference type="GO" id="GO:0046872">
    <property type="term" value="F:metal ion binding"/>
    <property type="evidence" value="ECO:0007669"/>
    <property type="project" value="UniProtKB-KW"/>
</dbReference>
<dbReference type="InterPro" id="IPR015797">
    <property type="entry name" value="NUDIX_hydrolase-like_dom_sf"/>
</dbReference>
<sequence>MAQASTTSYSQSSSSAHRPMESRVGRTKQRYGKDGSRLVAGIVPLSADKTKVLIVESTRKPNNWVLPKGGWETDEDTAEAAAQREAWEEAGITGKVTKPLGNIRDNRSSVKAMYIFFEMIVTEELTEWPEMKKRKRKWVTYKEAAEKFGSRSEMLEALDQSSIKK</sequence>
<keyword evidence="8" id="KW-1185">Reference proteome</keyword>
<comment type="caution">
    <text evidence="7">The sequence shown here is derived from an EMBL/GenBank/DDBJ whole genome shotgun (WGS) entry which is preliminary data.</text>
</comment>
<feature type="compositionally biased region" description="Low complexity" evidence="5">
    <location>
        <begin position="1"/>
        <end position="16"/>
    </location>
</feature>
<reference evidence="7 8" key="1">
    <citation type="submission" date="2019-10" db="EMBL/GenBank/DDBJ databases">
        <authorList>
            <person name="Palmer J.M."/>
        </authorList>
    </citation>
    <scope>NUCLEOTIDE SEQUENCE [LARGE SCALE GENOMIC DNA]</scope>
    <source>
        <strain evidence="7 8">TWF694</strain>
    </source>
</reference>
<dbReference type="Proteomes" id="UP001365542">
    <property type="component" value="Unassembled WGS sequence"/>
</dbReference>
<dbReference type="PANTHER" id="PTHR12629">
    <property type="entry name" value="DIPHOSPHOINOSITOL POLYPHOSPHATE PHOSPHOHYDROLASE"/>
    <property type="match status" value="1"/>
</dbReference>
<evidence type="ECO:0000256" key="2">
    <source>
        <dbReference type="ARBA" id="ARBA00022723"/>
    </source>
</evidence>
<evidence type="ECO:0000256" key="4">
    <source>
        <dbReference type="ARBA" id="ARBA00022842"/>
    </source>
</evidence>
<dbReference type="GO" id="GO:0005737">
    <property type="term" value="C:cytoplasm"/>
    <property type="evidence" value="ECO:0007669"/>
    <property type="project" value="TreeGrafter"/>
</dbReference>